<dbReference type="PANTHER" id="PTHR12110">
    <property type="entry name" value="HYDROXYPYRUVATE ISOMERASE"/>
    <property type="match status" value="1"/>
</dbReference>
<sequence>MLKRENIKLGIAPIAWTEDDMPEYGKEATFLQTISEIALTGYEGTEIGCLYPHSSKILNEEFARRGIENITQWFSAYINELPFWQVERDFRDHMYFLKAAGAKLINVSDQSFSVQHRSSTSFLDKPVLNEEQWQELAEGLNKLGKIAVEHDMAIVYHHHMTTTVQTASEVDKLMELTDPRYVSLIFDTGHLAFSGDDPVAVLKKHFDRIKHIHLKNIRKDVVERCRKERMSFLDSVLEGAFTVPGDPEGWVDFPAVFKILEEREYKGWLVVEAEQNPYIYNPFDYAVMARKYVKELTGI</sequence>
<dbReference type="AlphaFoldDB" id="A0A315ZS25"/>
<dbReference type="InterPro" id="IPR050312">
    <property type="entry name" value="IolE/XylAMocC-like"/>
</dbReference>
<organism evidence="2 3">
    <name type="scientific">Faecalicatena contorta</name>
    <dbReference type="NCBI Taxonomy" id="39482"/>
    <lineage>
        <taxon>Bacteria</taxon>
        <taxon>Bacillati</taxon>
        <taxon>Bacillota</taxon>
        <taxon>Clostridia</taxon>
        <taxon>Lachnospirales</taxon>
        <taxon>Lachnospiraceae</taxon>
        <taxon>Faecalicatena</taxon>
    </lineage>
</organism>
<dbReference type="InterPro" id="IPR030823">
    <property type="entry name" value="IolE/MocC"/>
</dbReference>
<dbReference type="SUPFAM" id="SSF51658">
    <property type="entry name" value="Xylose isomerase-like"/>
    <property type="match status" value="1"/>
</dbReference>
<dbReference type="Gene3D" id="3.20.20.150">
    <property type="entry name" value="Divalent-metal-dependent TIM barrel enzymes"/>
    <property type="match status" value="1"/>
</dbReference>
<dbReference type="NCBIfam" id="TIGR04379">
    <property type="entry name" value="myo_inos_iolE"/>
    <property type="match status" value="1"/>
</dbReference>
<dbReference type="OrthoDB" id="9798407at2"/>
<proteinExistence type="predicted"/>
<dbReference type="Pfam" id="PF01261">
    <property type="entry name" value="AP_endonuc_2"/>
    <property type="match status" value="1"/>
</dbReference>
<feature type="domain" description="Xylose isomerase-like TIM barrel" evidence="1">
    <location>
        <begin position="88"/>
        <end position="276"/>
    </location>
</feature>
<keyword evidence="3" id="KW-1185">Reference proteome</keyword>
<gene>
    <name evidence="2" type="ORF">SAMN05216529_11552</name>
</gene>
<name>A0A315ZS25_9FIRM</name>
<dbReference type="InterPro" id="IPR036237">
    <property type="entry name" value="Xyl_isomerase-like_sf"/>
</dbReference>
<reference evidence="3" key="1">
    <citation type="submission" date="2017-07" db="EMBL/GenBank/DDBJ databases">
        <authorList>
            <person name="Varghese N."/>
            <person name="Submissions S."/>
        </authorList>
    </citation>
    <scope>NUCLEOTIDE SEQUENCE [LARGE SCALE GENOMIC DNA]</scope>
    <source>
        <strain evidence="3">NLAE-zl-C134</strain>
    </source>
</reference>
<dbReference type="InterPro" id="IPR013022">
    <property type="entry name" value="Xyl_isomerase-like_TIM-brl"/>
</dbReference>
<protein>
    <submittedName>
        <fullName evidence="2">Inosose dehydratase</fullName>
    </submittedName>
</protein>
<dbReference type="RefSeq" id="WP_109713761.1">
    <property type="nucleotide sequence ID" value="NZ_QGDS01000015.1"/>
</dbReference>
<evidence type="ECO:0000259" key="1">
    <source>
        <dbReference type="Pfam" id="PF01261"/>
    </source>
</evidence>
<dbReference type="Proteomes" id="UP000254051">
    <property type="component" value="Unassembled WGS sequence"/>
</dbReference>
<evidence type="ECO:0000313" key="3">
    <source>
        <dbReference type="Proteomes" id="UP000254051"/>
    </source>
</evidence>
<accession>A0A315ZS25</accession>
<dbReference type="EMBL" id="UHJJ01000015">
    <property type="protein sequence ID" value="SUQ15696.1"/>
    <property type="molecule type" value="Genomic_DNA"/>
</dbReference>
<dbReference type="PANTHER" id="PTHR12110:SF41">
    <property type="entry name" value="INOSOSE DEHYDRATASE"/>
    <property type="match status" value="1"/>
</dbReference>
<evidence type="ECO:0000313" key="2">
    <source>
        <dbReference type="EMBL" id="SUQ15696.1"/>
    </source>
</evidence>